<dbReference type="InterPro" id="IPR043128">
    <property type="entry name" value="Rev_trsase/Diguanyl_cyclase"/>
</dbReference>
<dbReference type="Gene3D" id="3.30.70.270">
    <property type="match status" value="1"/>
</dbReference>
<dbReference type="InterPro" id="IPR029787">
    <property type="entry name" value="Nucleotide_cyclase"/>
</dbReference>
<dbReference type="Proteomes" id="UP001601992">
    <property type="component" value="Unassembled WGS sequence"/>
</dbReference>
<evidence type="ECO:0000313" key="5">
    <source>
        <dbReference type="Proteomes" id="UP001601992"/>
    </source>
</evidence>
<dbReference type="CDD" id="cd00130">
    <property type="entry name" value="PAS"/>
    <property type="match status" value="1"/>
</dbReference>
<dbReference type="InterPro" id="IPR052155">
    <property type="entry name" value="Biofilm_reg_signaling"/>
</dbReference>
<dbReference type="InterPro" id="IPR000700">
    <property type="entry name" value="PAS-assoc_C"/>
</dbReference>
<dbReference type="PANTHER" id="PTHR44757:SF2">
    <property type="entry name" value="BIOFILM ARCHITECTURE MAINTENANCE PROTEIN MBAA"/>
    <property type="match status" value="1"/>
</dbReference>
<dbReference type="NCBIfam" id="TIGR00254">
    <property type="entry name" value="GGDEF"/>
    <property type="match status" value="1"/>
</dbReference>
<comment type="caution">
    <text evidence="4">The sequence shown here is derived from an EMBL/GenBank/DDBJ whole genome shotgun (WGS) entry which is preliminary data.</text>
</comment>
<evidence type="ECO:0000259" key="2">
    <source>
        <dbReference type="PROSITE" id="PS50113"/>
    </source>
</evidence>
<organism evidence="4 5">
    <name type="scientific">Nocardia jiangxiensis</name>
    <dbReference type="NCBI Taxonomy" id="282685"/>
    <lineage>
        <taxon>Bacteria</taxon>
        <taxon>Bacillati</taxon>
        <taxon>Actinomycetota</taxon>
        <taxon>Actinomycetes</taxon>
        <taxon>Mycobacteriales</taxon>
        <taxon>Nocardiaceae</taxon>
        <taxon>Nocardia</taxon>
    </lineage>
</organism>
<dbReference type="PANTHER" id="PTHR44757">
    <property type="entry name" value="DIGUANYLATE CYCLASE DGCP"/>
    <property type="match status" value="1"/>
</dbReference>
<dbReference type="SMART" id="SM00267">
    <property type="entry name" value="GGDEF"/>
    <property type="match status" value="1"/>
</dbReference>
<dbReference type="InterPro" id="IPR000160">
    <property type="entry name" value="GGDEF_dom"/>
</dbReference>
<dbReference type="Pfam" id="PF13188">
    <property type="entry name" value="PAS_8"/>
    <property type="match status" value="1"/>
</dbReference>
<dbReference type="Gene3D" id="3.30.450.20">
    <property type="entry name" value="PAS domain"/>
    <property type="match status" value="1"/>
</dbReference>
<dbReference type="PROSITE" id="PS50887">
    <property type="entry name" value="GGDEF"/>
    <property type="match status" value="1"/>
</dbReference>
<dbReference type="CDD" id="cd01949">
    <property type="entry name" value="GGDEF"/>
    <property type="match status" value="1"/>
</dbReference>
<dbReference type="EC" id="2.7.7.65" evidence="4"/>
<dbReference type="Pfam" id="PF00990">
    <property type="entry name" value="GGDEF"/>
    <property type="match status" value="1"/>
</dbReference>
<dbReference type="SUPFAM" id="SSF55785">
    <property type="entry name" value="PYP-like sensor domain (PAS domain)"/>
    <property type="match status" value="1"/>
</dbReference>
<protein>
    <submittedName>
        <fullName evidence="4">Diguanylate cyclase domain-containing protein</fullName>
        <ecNumber evidence="4">2.7.7.65</ecNumber>
    </submittedName>
</protein>
<proteinExistence type="predicted"/>
<accession>A0ABW6RVZ1</accession>
<evidence type="ECO:0000313" key="4">
    <source>
        <dbReference type="EMBL" id="MFF3567659.1"/>
    </source>
</evidence>
<keyword evidence="5" id="KW-1185">Reference proteome</keyword>
<dbReference type="SMART" id="SM00091">
    <property type="entry name" value="PAS"/>
    <property type="match status" value="1"/>
</dbReference>
<dbReference type="PROSITE" id="PS50112">
    <property type="entry name" value="PAS"/>
    <property type="match status" value="1"/>
</dbReference>
<name>A0ABW6RVZ1_9NOCA</name>
<dbReference type="EMBL" id="JBIAQY010000002">
    <property type="protein sequence ID" value="MFF3567659.1"/>
    <property type="molecule type" value="Genomic_DNA"/>
</dbReference>
<feature type="domain" description="GGDEF" evidence="3">
    <location>
        <begin position="290"/>
        <end position="424"/>
    </location>
</feature>
<gene>
    <name evidence="4" type="ORF">ACFYXQ_07715</name>
</gene>
<keyword evidence="4" id="KW-0548">Nucleotidyltransferase</keyword>
<feature type="domain" description="PAS" evidence="1">
    <location>
        <begin position="131"/>
        <end position="202"/>
    </location>
</feature>
<evidence type="ECO:0000259" key="1">
    <source>
        <dbReference type="PROSITE" id="PS50112"/>
    </source>
</evidence>
<dbReference type="InterPro" id="IPR035965">
    <property type="entry name" value="PAS-like_dom_sf"/>
</dbReference>
<keyword evidence="4" id="KW-0808">Transferase</keyword>
<dbReference type="SUPFAM" id="SSF55073">
    <property type="entry name" value="Nucleotide cyclase"/>
    <property type="match status" value="1"/>
</dbReference>
<dbReference type="GO" id="GO:0052621">
    <property type="term" value="F:diguanylate cyclase activity"/>
    <property type="evidence" value="ECO:0007669"/>
    <property type="project" value="UniProtKB-EC"/>
</dbReference>
<reference evidence="4 5" key="1">
    <citation type="submission" date="2024-10" db="EMBL/GenBank/DDBJ databases">
        <title>The Natural Products Discovery Center: Release of the First 8490 Sequenced Strains for Exploring Actinobacteria Biosynthetic Diversity.</title>
        <authorList>
            <person name="Kalkreuter E."/>
            <person name="Kautsar S.A."/>
            <person name="Yang D."/>
            <person name="Bader C.D."/>
            <person name="Teijaro C.N."/>
            <person name="Fluegel L."/>
            <person name="Davis C.M."/>
            <person name="Simpson J.R."/>
            <person name="Lauterbach L."/>
            <person name="Steele A.D."/>
            <person name="Gui C."/>
            <person name="Meng S."/>
            <person name="Li G."/>
            <person name="Viehrig K."/>
            <person name="Ye F."/>
            <person name="Su P."/>
            <person name="Kiefer A.F."/>
            <person name="Nichols A."/>
            <person name="Cepeda A.J."/>
            <person name="Yan W."/>
            <person name="Fan B."/>
            <person name="Jiang Y."/>
            <person name="Adhikari A."/>
            <person name="Zheng C.-J."/>
            <person name="Schuster L."/>
            <person name="Cowan T.M."/>
            <person name="Smanski M.J."/>
            <person name="Chevrette M.G."/>
            <person name="De Carvalho L.P.S."/>
            <person name="Shen B."/>
        </authorList>
    </citation>
    <scope>NUCLEOTIDE SEQUENCE [LARGE SCALE GENOMIC DNA]</scope>
    <source>
        <strain evidence="4 5">NPDC002593</strain>
    </source>
</reference>
<evidence type="ECO:0000259" key="3">
    <source>
        <dbReference type="PROSITE" id="PS50887"/>
    </source>
</evidence>
<feature type="domain" description="PAC" evidence="2">
    <location>
        <begin position="206"/>
        <end position="259"/>
    </location>
</feature>
<dbReference type="PROSITE" id="PS50113">
    <property type="entry name" value="PAC"/>
    <property type="match status" value="1"/>
</dbReference>
<dbReference type="NCBIfam" id="TIGR00229">
    <property type="entry name" value="sensory_box"/>
    <property type="match status" value="1"/>
</dbReference>
<dbReference type="RefSeq" id="WP_387402910.1">
    <property type="nucleotide sequence ID" value="NZ_JBIAQY010000002.1"/>
</dbReference>
<dbReference type="InterPro" id="IPR000014">
    <property type="entry name" value="PAS"/>
</dbReference>
<sequence length="428" mass="46441">MNDVAEVLARAWLNALAPTTAVSESTTQARYLLRGLIMDLLAAVHTDPFDVSAGIQIGRALVAAHWVDEQVPSVSAQVLHRLGEHCDHPDAAARSAALLAALGQGHQAGLDDLRDRDRQHTTAPHESSNDHDSRFRMVFDNIAAAVAIGDTEGRLLEANNALADMIGVPVSSLQGISVYDFAHPDDREHIRKLLYDELVPARSGTVALERRLVRADGTIGWMSFAITYVQGINDHQSDYLLAVGADVTEIHQRHEELHSEARHDPLTGLPNRRLLTERVDELIATAHPDDRVGFCFVDLDHFKAINDRYGHNAGDKALSEVAARLRNSVRDYHCLLARIGGDEFVVLIPPPAGMSRTTVIADRLLSALADPIIIDGRPLRISASIGVIVTPIADADTESLLAAADTSLYNAKSNGKGHWVLQILGAPV</sequence>